<dbReference type="PANTHER" id="PTHR30157:SF0">
    <property type="entry name" value="NADPH-DEPENDENT FERRIC-CHELATE REDUCTASE"/>
    <property type="match status" value="1"/>
</dbReference>
<dbReference type="InterPro" id="IPR013113">
    <property type="entry name" value="SIP_FAD-bd"/>
</dbReference>
<dbReference type="EMBL" id="FNDN01000004">
    <property type="protein sequence ID" value="SDH99844.1"/>
    <property type="molecule type" value="Genomic_DNA"/>
</dbReference>
<dbReference type="InterPro" id="IPR039374">
    <property type="entry name" value="SIP_fam"/>
</dbReference>
<dbReference type="CDD" id="cd06193">
    <property type="entry name" value="siderophore_interacting"/>
    <property type="match status" value="1"/>
</dbReference>
<accession>A0A1G8GZS3</accession>
<dbReference type="Pfam" id="PF04954">
    <property type="entry name" value="SIP"/>
    <property type="match status" value="1"/>
</dbReference>
<protein>
    <submittedName>
        <fullName evidence="1">NADPH-dependent ferric siderophore reductase, contains FAD-binding and SIP domains</fullName>
    </submittedName>
</protein>
<dbReference type="Proteomes" id="UP000183263">
    <property type="component" value="Unassembled WGS sequence"/>
</dbReference>
<sequence>MTSGNATHDDEAVADTGGALSGADHARAIGTVEMRVVELRRPARHLLRIVAESLVPLEDPNWLRPNVAVRIHLATVGDGEISRVYTVRSLDLGAWRMEIDVVLHPGTSPMMMWVAALRAGEVFRLTGPRPHFLPPVVPGRRIAMFLDETAIPALYAILRQWPSGSEAVGWVESADPFPVEELREAADSAGVTLHHVRRDPESLPGTTGALVAAARTLTDPAGHTVWAAGERDEMRALRTHFRSEVGLPKDDVAVFGYWKHGMSTSEVDRHRLAHYERTLAAGGRIDDLDDFAIGV</sequence>
<dbReference type="PROSITE" id="PS51384">
    <property type="entry name" value="FAD_FR"/>
    <property type="match status" value="1"/>
</dbReference>
<dbReference type="InterPro" id="IPR007037">
    <property type="entry name" value="SIP_rossman_dom"/>
</dbReference>
<dbReference type="GO" id="GO:0016491">
    <property type="term" value="F:oxidoreductase activity"/>
    <property type="evidence" value="ECO:0007669"/>
    <property type="project" value="InterPro"/>
</dbReference>
<reference evidence="1 2" key="1">
    <citation type="submission" date="2016-10" db="EMBL/GenBank/DDBJ databases">
        <authorList>
            <person name="de Groot N.N."/>
        </authorList>
    </citation>
    <scope>NUCLEOTIDE SEQUENCE [LARGE SCALE GENOMIC DNA]</scope>
    <source>
        <strain evidence="1 2">DSM 44892</strain>
    </source>
</reference>
<dbReference type="PANTHER" id="PTHR30157">
    <property type="entry name" value="FERRIC REDUCTASE, NADPH-DEPENDENT"/>
    <property type="match status" value="1"/>
</dbReference>
<gene>
    <name evidence="1" type="ORF">SAMN05444695_104260</name>
</gene>
<dbReference type="RefSeq" id="WP_072737050.1">
    <property type="nucleotide sequence ID" value="NZ_CP048813.1"/>
</dbReference>
<dbReference type="AlphaFoldDB" id="A0A1G8GZS3"/>
<dbReference type="InterPro" id="IPR017927">
    <property type="entry name" value="FAD-bd_FR_type"/>
</dbReference>
<organism evidence="1 2">
    <name type="scientific">Rhodococcus triatomae</name>
    <dbReference type="NCBI Taxonomy" id="300028"/>
    <lineage>
        <taxon>Bacteria</taxon>
        <taxon>Bacillati</taxon>
        <taxon>Actinomycetota</taxon>
        <taxon>Actinomycetes</taxon>
        <taxon>Mycobacteriales</taxon>
        <taxon>Nocardiaceae</taxon>
        <taxon>Rhodococcus</taxon>
    </lineage>
</organism>
<dbReference type="Gene3D" id="2.40.30.10">
    <property type="entry name" value="Translation factors"/>
    <property type="match status" value="1"/>
</dbReference>
<proteinExistence type="predicted"/>
<evidence type="ECO:0000313" key="1">
    <source>
        <dbReference type="EMBL" id="SDH99844.1"/>
    </source>
</evidence>
<evidence type="ECO:0000313" key="2">
    <source>
        <dbReference type="Proteomes" id="UP000183263"/>
    </source>
</evidence>
<dbReference type="InterPro" id="IPR039261">
    <property type="entry name" value="FNR_nucleotide-bd"/>
</dbReference>
<dbReference type="Pfam" id="PF08021">
    <property type="entry name" value="FAD_binding_9"/>
    <property type="match status" value="1"/>
</dbReference>
<name>A0A1G8GZS3_9NOCA</name>
<dbReference type="OrthoDB" id="3291337at2"/>
<dbReference type="Gene3D" id="3.40.50.80">
    <property type="entry name" value="Nucleotide-binding domain of ferredoxin-NADP reductase (FNR) module"/>
    <property type="match status" value="1"/>
</dbReference>
<keyword evidence="2" id="KW-1185">Reference proteome</keyword>